<accession>A0A1A2DYE9</accession>
<keyword evidence="1" id="KW-0732">Signal</keyword>
<evidence type="ECO:0000256" key="1">
    <source>
        <dbReference type="SAM" id="SignalP"/>
    </source>
</evidence>
<evidence type="ECO:0000313" key="2">
    <source>
        <dbReference type="EMBL" id="OBG07975.1"/>
    </source>
</evidence>
<protein>
    <recommendedName>
        <fullName evidence="4">PE-PGRS family protein</fullName>
    </recommendedName>
</protein>
<name>A0A1A2DYE9_MYCSD</name>
<evidence type="ECO:0000313" key="3">
    <source>
        <dbReference type="Proteomes" id="UP000093985"/>
    </source>
</evidence>
<dbReference type="EMBL" id="LZIN01000033">
    <property type="protein sequence ID" value="OBG07975.1"/>
    <property type="molecule type" value="Genomic_DNA"/>
</dbReference>
<evidence type="ECO:0008006" key="4">
    <source>
        <dbReference type="Google" id="ProtNLM"/>
    </source>
</evidence>
<dbReference type="AlphaFoldDB" id="A0A1A2DYE9"/>
<organism evidence="2 3">
    <name type="scientific">Mycolicibacter sinensis (strain JDM601)</name>
    <name type="common">Mycobacterium sinense</name>
    <dbReference type="NCBI Taxonomy" id="875328"/>
    <lineage>
        <taxon>Bacteria</taxon>
        <taxon>Bacillati</taxon>
        <taxon>Actinomycetota</taxon>
        <taxon>Actinomycetes</taxon>
        <taxon>Mycobacteriales</taxon>
        <taxon>Mycobacteriaceae</taxon>
        <taxon>Mycolicibacter</taxon>
    </lineage>
</organism>
<comment type="caution">
    <text evidence="2">The sequence shown here is derived from an EMBL/GenBank/DDBJ whole genome shotgun (WGS) entry which is preliminary data.</text>
</comment>
<feature type="signal peptide" evidence="1">
    <location>
        <begin position="1"/>
        <end position="22"/>
    </location>
</feature>
<reference evidence="3" key="1">
    <citation type="submission" date="2016-06" db="EMBL/GenBank/DDBJ databases">
        <authorList>
            <person name="Sutton G."/>
            <person name="Brinkac L."/>
            <person name="Sanka R."/>
            <person name="Adams M."/>
            <person name="Lau E."/>
            <person name="Mehaffy C."/>
            <person name="Tameris M."/>
            <person name="Hatherill M."/>
            <person name="Hanekom W."/>
            <person name="Mahomed H."/>
            <person name="Mcshane H."/>
        </authorList>
    </citation>
    <scope>NUCLEOTIDE SEQUENCE [LARGE SCALE GENOMIC DNA]</scope>
    <source>
        <strain evidence="3">852014-51077_SCH5608930-a</strain>
    </source>
</reference>
<proteinExistence type="predicted"/>
<feature type="chain" id="PRO_5038923207" description="PE-PGRS family protein" evidence="1">
    <location>
        <begin position="23"/>
        <end position="592"/>
    </location>
</feature>
<sequence>MRAAAVAATAGGGLLTAALLQAAVTVAAPGEDAFTIDGTVFDPILKGGGQGFNLVAPLNLAPPLLGLGGGTVSLGRTGLDLAPQSFDLYHGSTAVGSISTNETVSYLFGLPNTAFTVLDSTPADGVDAAALPVAGTVYDVLNLGGGFYNVYVATPGEHGTVTDTLVTPFGNTDLSALFADMNAANPLQPGDAFAALQAGDSSIGDDAFSIGGFTFNPFGTAEDGTVTNGFTPVSSLAAIPPLLNLGGGQLVISSSFPNVQPTPFAPQDFAVYSGTGSSATEIGTAHTAVDVTNLLGMTNTQFVVQSVTAADGVEASQLPALGSVYDAFNLGGGWANIYIATPDVVAEDGTVTHGTVHDTLVTPFGNMSLDALFAGFNAANPLDPGDAFTGLQVGDSSYGEDAFSLGGYVFDPFTGTGDNMADGFRAIPALFGAAPLLSLGGATVAIGAGVNPINFAPQDFTIYGGTDDADLGTIKASVNVANLLGMANTEFTVQGVTAADGVEDALLPVKGTVYDVLNLGGGWQNIYIATPGEDGTITDTLVTPFGNIDLSSLFGIFNAANPLDPGDAFTGLDDAMSTAAGSFDLFDPSSWF</sequence>
<gene>
    <name evidence="2" type="ORF">A5771_04245</name>
</gene>
<dbReference type="Proteomes" id="UP000093985">
    <property type="component" value="Unassembled WGS sequence"/>
</dbReference>